<name>A0ABQ1MBJ0_9BACT</name>
<organism evidence="1 2">
    <name type="scientific">Belliella aquatica</name>
    <dbReference type="NCBI Taxonomy" id="1323734"/>
    <lineage>
        <taxon>Bacteria</taxon>
        <taxon>Pseudomonadati</taxon>
        <taxon>Bacteroidota</taxon>
        <taxon>Cytophagia</taxon>
        <taxon>Cytophagales</taxon>
        <taxon>Cyclobacteriaceae</taxon>
        <taxon>Belliella</taxon>
    </lineage>
</organism>
<dbReference type="EMBL" id="BMFD01000004">
    <property type="protein sequence ID" value="GGC36945.1"/>
    <property type="molecule type" value="Genomic_DNA"/>
</dbReference>
<dbReference type="RefSeq" id="WP_188441285.1">
    <property type="nucleotide sequence ID" value="NZ_BMFD01000004.1"/>
</dbReference>
<comment type="caution">
    <text evidence="1">The sequence shown here is derived from an EMBL/GenBank/DDBJ whole genome shotgun (WGS) entry which is preliminary data.</text>
</comment>
<accession>A0ABQ1MBJ0</accession>
<protein>
    <submittedName>
        <fullName evidence="1">Uncharacterized protein</fullName>
    </submittedName>
</protein>
<evidence type="ECO:0000313" key="2">
    <source>
        <dbReference type="Proteomes" id="UP000635885"/>
    </source>
</evidence>
<keyword evidence="2" id="KW-1185">Reference proteome</keyword>
<gene>
    <name evidence="1" type="ORF">GCM10010993_14740</name>
</gene>
<proteinExistence type="predicted"/>
<reference evidence="2" key="1">
    <citation type="journal article" date="2019" name="Int. J. Syst. Evol. Microbiol.">
        <title>The Global Catalogue of Microorganisms (GCM) 10K type strain sequencing project: providing services to taxonomists for standard genome sequencing and annotation.</title>
        <authorList>
            <consortium name="The Broad Institute Genomics Platform"/>
            <consortium name="The Broad Institute Genome Sequencing Center for Infectious Disease"/>
            <person name="Wu L."/>
            <person name="Ma J."/>
        </authorList>
    </citation>
    <scope>NUCLEOTIDE SEQUENCE [LARGE SCALE GENOMIC DNA]</scope>
    <source>
        <strain evidence="2">CGMCC 1.12479</strain>
    </source>
</reference>
<dbReference type="Proteomes" id="UP000635885">
    <property type="component" value="Unassembled WGS sequence"/>
</dbReference>
<sequence>MIIKRNEDQITFKLDSKKLSLLEIQAISDWLEYLELSGFKNSDSNEVQNLVSDEKRGRWERLKSKID</sequence>
<evidence type="ECO:0000313" key="1">
    <source>
        <dbReference type="EMBL" id="GGC36945.1"/>
    </source>
</evidence>